<dbReference type="SUPFAM" id="SSF55008">
    <property type="entry name" value="HMA, heavy metal-associated domain"/>
    <property type="match status" value="4"/>
</dbReference>
<dbReference type="InterPro" id="IPR017969">
    <property type="entry name" value="Heavy-metal-associated_CS"/>
</dbReference>
<dbReference type="PANTHER" id="PTHR43520">
    <property type="entry name" value="ATP7, ISOFORM B"/>
    <property type="match status" value="1"/>
</dbReference>
<dbReference type="InterPro" id="IPR059000">
    <property type="entry name" value="ATPase_P-type_domA"/>
</dbReference>
<dbReference type="Pfam" id="PF00122">
    <property type="entry name" value="E1-E2_ATPase"/>
    <property type="match status" value="1"/>
</dbReference>
<dbReference type="InterPro" id="IPR027256">
    <property type="entry name" value="P-typ_ATPase_IB"/>
</dbReference>
<dbReference type="SUPFAM" id="SSF81653">
    <property type="entry name" value="Calcium ATPase, transduction domain A"/>
    <property type="match status" value="1"/>
</dbReference>
<keyword evidence="14 15" id="KW-0472">Membrane</keyword>
<evidence type="ECO:0000256" key="10">
    <source>
        <dbReference type="ARBA" id="ARBA00022967"/>
    </source>
</evidence>
<keyword evidence="4 15" id="KW-0812">Transmembrane</keyword>
<evidence type="ECO:0000259" key="16">
    <source>
        <dbReference type="PROSITE" id="PS50846"/>
    </source>
</evidence>
<dbReference type="GeneID" id="70246880"/>
<evidence type="ECO:0000313" key="17">
    <source>
        <dbReference type="EMBL" id="KAH8695503.1"/>
    </source>
</evidence>
<evidence type="ECO:0000256" key="3">
    <source>
        <dbReference type="ARBA" id="ARBA00022448"/>
    </source>
</evidence>
<dbReference type="PROSITE" id="PS00154">
    <property type="entry name" value="ATPASE_E1_E2"/>
    <property type="match status" value="1"/>
</dbReference>
<reference evidence="17" key="1">
    <citation type="submission" date="2021-12" db="EMBL/GenBank/DDBJ databases">
        <title>Convergent genome expansion in fungi linked to evolution of root-endophyte symbiosis.</title>
        <authorList>
            <consortium name="DOE Joint Genome Institute"/>
            <person name="Ke Y.-H."/>
            <person name="Bonito G."/>
            <person name="Liao H.-L."/>
            <person name="Looney B."/>
            <person name="Rojas-Flechas A."/>
            <person name="Nash J."/>
            <person name="Hameed K."/>
            <person name="Schadt C."/>
            <person name="Martin F."/>
            <person name="Crous P.W."/>
            <person name="Miettinen O."/>
            <person name="Magnuson J.K."/>
            <person name="Labbe J."/>
            <person name="Jacobson D."/>
            <person name="Doktycz M.J."/>
            <person name="Veneault-Fourrey C."/>
            <person name="Kuo A."/>
            <person name="Mondo S."/>
            <person name="Calhoun S."/>
            <person name="Riley R."/>
            <person name="Ohm R."/>
            <person name="LaButti K."/>
            <person name="Andreopoulos B."/>
            <person name="Pangilinan J."/>
            <person name="Nolan M."/>
            <person name="Tritt A."/>
            <person name="Clum A."/>
            <person name="Lipzen A."/>
            <person name="Daum C."/>
            <person name="Barry K."/>
            <person name="Grigoriev I.V."/>
            <person name="Vilgalys R."/>
        </authorList>
    </citation>
    <scope>NUCLEOTIDE SEQUENCE</scope>
    <source>
        <strain evidence="17">PMI_201</strain>
    </source>
</reference>
<evidence type="ECO:0000256" key="15">
    <source>
        <dbReference type="RuleBase" id="RU362081"/>
    </source>
</evidence>
<evidence type="ECO:0000256" key="4">
    <source>
        <dbReference type="ARBA" id="ARBA00022692"/>
    </source>
</evidence>
<keyword evidence="18" id="KW-1185">Reference proteome</keyword>
<evidence type="ECO:0000256" key="1">
    <source>
        <dbReference type="ARBA" id="ARBA00004127"/>
    </source>
</evidence>
<dbReference type="SUPFAM" id="SSF81665">
    <property type="entry name" value="Calcium ATPase, transmembrane domain M"/>
    <property type="match status" value="1"/>
</dbReference>
<dbReference type="InterPro" id="IPR023298">
    <property type="entry name" value="ATPase_P-typ_TM_dom_sf"/>
</dbReference>
<evidence type="ECO:0000256" key="7">
    <source>
        <dbReference type="ARBA" id="ARBA00022741"/>
    </source>
</evidence>
<dbReference type="SFLD" id="SFLDS00003">
    <property type="entry name" value="Haloacid_Dehalogenase"/>
    <property type="match status" value="1"/>
</dbReference>
<dbReference type="InterPro" id="IPR036163">
    <property type="entry name" value="HMA_dom_sf"/>
</dbReference>
<feature type="transmembrane region" description="Helical" evidence="15">
    <location>
        <begin position="1217"/>
        <end position="1238"/>
    </location>
</feature>
<feature type="transmembrane region" description="Helical" evidence="15">
    <location>
        <begin position="616"/>
        <end position="639"/>
    </location>
</feature>
<evidence type="ECO:0000256" key="8">
    <source>
        <dbReference type="ARBA" id="ARBA00022840"/>
    </source>
</evidence>
<feature type="domain" description="HMA" evidence="16">
    <location>
        <begin position="11"/>
        <end position="76"/>
    </location>
</feature>
<dbReference type="InterPro" id="IPR018303">
    <property type="entry name" value="ATPase_P-typ_P_site"/>
</dbReference>
<accession>A0AAD4PYT3</accession>
<keyword evidence="7 15" id="KW-0547">Nucleotide-binding</keyword>
<evidence type="ECO:0000256" key="14">
    <source>
        <dbReference type="ARBA" id="ARBA00023136"/>
    </source>
</evidence>
<dbReference type="SUPFAM" id="SSF81660">
    <property type="entry name" value="Metal cation-transporting ATPase, ATP-binding domain N"/>
    <property type="match status" value="1"/>
</dbReference>
<feature type="transmembrane region" description="Helical" evidence="15">
    <location>
        <begin position="816"/>
        <end position="837"/>
    </location>
</feature>
<dbReference type="InterPro" id="IPR036412">
    <property type="entry name" value="HAD-like_sf"/>
</dbReference>
<evidence type="ECO:0000256" key="2">
    <source>
        <dbReference type="ARBA" id="ARBA00006024"/>
    </source>
</evidence>
<comment type="similarity">
    <text evidence="2 15">Belongs to the cation transport ATPase (P-type) (TC 3.A.3) family. Type IB subfamily.</text>
</comment>
<comment type="caution">
    <text evidence="17">The sequence shown here is derived from an EMBL/GenBank/DDBJ whole genome shotgun (WGS) entry which is preliminary data.</text>
</comment>
<feature type="domain" description="HMA" evidence="16">
    <location>
        <begin position="255"/>
        <end position="321"/>
    </location>
</feature>
<dbReference type="SFLD" id="SFLDG00002">
    <property type="entry name" value="C1.7:_P-type_atpase_like"/>
    <property type="match status" value="1"/>
</dbReference>
<feature type="transmembrane region" description="Helical" evidence="15">
    <location>
        <begin position="645"/>
        <end position="664"/>
    </location>
</feature>
<dbReference type="Gene3D" id="2.70.150.10">
    <property type="entry name" value="Calcium-transporting ATPase, cytoplasmic transduction domain A"/>
    <property type="match status" value="1"/>
</dbReference>
<proteinExistence type="inferred from homology"/>
<dbReference type="NCBIfam" id="TIGR01494">
    <property type="entry name" value="ATPase_P-type"/>
    <property type="match status" value="2"/>
</dbReference>
<feature type="transmembrane region" description="Helical" evidence="15">
    <location>
        <begin position="857"/>
        <end position="890"/>
    </location>
</feature>
<dbReference type="Pfam" id="PF00702">
    <property type="entry name" value="Hydrolase"/>
    <property type="match status" value="1"/>
</dbReference>
<feature type="domain" description="HMA" evidence="16">
    <location>
        <begin position="174"/>
        <end position="240"/>
    </location>
</feature>
<dbReference type="EMBL" id="JAJTJA010000008">
    <property type="protein sequence ID" value="KAH8695503.1"/>
    <property type="molecule type" value="Genomic_DNA"/>
</dbReference>
<dbReference type="PROSITE" id="PS50846">
    <property type="entry name" value="HMA_2"/>
    <property type="match status" value="4"/>
</dbReference>
<keyword evidence="3" id="KW-0813">Transport</keyword>
<keyword evidence="8 15" id="KW-0067">ATP-binding</keyword>
<feature type="transmembrane region" description="Helical" evidence="15">
    <location>
        <begin position="1263"/>
        <end position="1283"/>
    </location>
</feature>
<evidence type="ECO:0000256" key="11">
    <source>
        <dbReference type="ARBA" id="ARBA00022989"/>
    </source>
</evidence>
<evidence type="ECO:0000256" key="13">
    <source>
        <dbReference type="ARBA" id="ARBA00023065"/>
    </source>
</evidence>
<dbReference type="Gene3D" id="3.40.50.1000">
    <property type="entry name" value="HAD superfamily/HAD-like"/>
    <property type="match status" value="1"/>
</dbReference>
<name>A0AAD4PYT3_9EURO</name>
<keyword evidence="11 15" id="KW-1133">Transmembrane helix</keyword>
<keyword evidence="6" id="KW-0677">Repeat</keyword>
<dbReference type="NCBIfam" id="TIGR00003">
    <property type="entry name" value="copper ion binding protein"/>
    <property type="match status" value="2"/>
</dbReference>
<dbReference type="Proteomes" id="UP001201262">
    <property type="component" value="Unassembled WGS sequence"/>
</dbReference>
<evidence type="ECO:0000256" key="5">
    <source>
        <dbReference type="ARBA" id="ARBA00022723"/>
    </source>
</evidence>
<keyword evidence="5 15" id="KW-0479">Metal-binding</keyword>
<dbReference type="NCBIfam" id="TIGR01525">
    <property type="entry name" value="ATPase-IB_hvy"/>
    <property type="match status" value="1"/>
</dbReference>
<keyword evidence="10" id="KW-1278">Translocase</keyword>
<dbReference type="InterPro" id="IPR044492">
    <property type="entry name" value="P_typ_ATPase_HD_dom"/>
</dbReference>
<feature type="transmembrane region" description="Helical" evidence="15">
    <location>
        <begin position="518"/>
        <end position="543"/>
    </location>
</feature>
<dbReference type="InterPro" id="IPR001757">
    <property type="entry name" value="P_typ_ATPase"/>
</dbReference>
<dbReference type="Pfam" id="PF00403">
    <property type="entry name" value="HMA"/>
    <property type="match status" value="4"/>
</dbReference>
<dbReference type="Gene3D" id="3.40.1110.10">
    <property type="entry name" value="Calcium-transporting ATPase, cytoplasmic domain N"/>
    <property type="match status" value="1"/>
</dbReference>
<dbReference type="PRINTS" id="PR00120">
    <property type="entry name" value="HATPASE"/>
</dbReference>
<dbReference type="FunFam" id="2.70.150.10:FF:000068">
    <property type="entry name" value="Copper resistance-associated P-type ATPase"/>
    <property type="match status" value="1"/>
</dbReference>
<dbReference type="InterPro" id="IPR006121">
    <property type="entry name" value="HMA_dom"/>
</dbReference>
<dbReference type="GO" id="GO:0005507">
    <property type="term" value="F:copper ion binding"/>
    <property type="evidence" value="ECO:0007669"/>
    <property type="project" value="InterPro"/>
</dbReference>
<keyword evidence="12" id="KW-0186">Copper</keyword>
<dbReference type="CDD" id="cd00371">
    <property type="entry name" value="HMA"/>
    <property type="match status" value="4"/>
</dbReference>
<evidence type="ECO:0000256" key="12">
    <source>
        <dbReference type="ARBA" id="ARBA00023008"/>
    </source>
</evidence>
<dbReference type="GO" id="GO:0005524">
    <property type="term" value="F:ATP binding"/>
    <property type="evidence" value="ECO:0007669"/>
    <property type="project" value="UniProtKB-UniRule"/>
</dbReference>
<dbReference type="GO" id="GO:0043682">
    <property type="term" value="F:P-type divalent copper transporter activity"/>
    <property type="evidence" value="ECO:0007669"/>
    <property type="project" value="TreeGrafter"/>
</dbReference>
<dbReference type="FunFam" id="3.30.70.100:FF:000001">
    <property type="entry name" value="ATPase copper transporting beta"/>
    <property type="match status" value="2"/>
</dbReference>
<dbReference type="InterPro" id="IPR006122">
    <property type="entry name" value="HMA_Cu_ion-bd"/>
</dbReference>
<dbReference type="SFLD" id="SFLDF00027">
    <property type="entry name" value="p-type_atpase"/>
    <property type="match status" value="1"/>
</dbReference>
<feature type="domain" description="HMA" evidence="16">
    <location>
        <begin position="341"/>
        <end position="406"/>
    </location>
</feature>
<evidence type="ECO:0000313" key="18">
    <source>
        <dbReference type="Proteomes" id="UP001201262"/>
    </source>
</evidence>
<keyword evidence="9" id="KW-0460">Magnesium</keyword>
<dbReference type="InterPro" id="IPR008250">
    <property type="entry name" value="ATPase_P-typ_transduc_dom_A_sf"/>
</dbReference>
<dbReference type="RefSeq" id="XP_046070645.1">
    <property type="nucleotide sequence ID" value="XM_046216593.1"/>
</dbReference>
<dbReference type="PROSITE" id="PS01047">
    <property type="entry name" value="HMA_1"/>
    <property type="match status" value="3"/>
</dbReference>
<keyword evidence="13" id="KW-0406">Ion transport</keyword>
<dbReference type="PANTHER" id="PTHR43520:SF32">
    <property type="entry name" value="COPPER RESISTANCE P-TYPE ATPASE (EUROFUNG)"/>
    <property type="match status" value="1"/>
</dbReference>
<dbReference type="GO" id="GO:0055070">
    <property type="term" value="P:copper ion homeostasis"/>
    <property type="evidence" value="ECO:0007669"/>
    <property type="project" value="TreeGrafter"/>
</dbReference>
<comment type="subcellular location">
    <subcellularLocation>
        <location evidence="1">Endomembrane system</location>
        <topology evidence="1">Multi-pass membrane protein</topology>
    </subcellularLocation>
    <subcellularLocation>
        <location evidence="15">Membrane</location>
    </subcellularLocation>
</comment>
<dbReference type="PRINTS" id="PR00119">
    <property type="entry name" value="CATATPASE"/>
</dbReference>
<sequence length="1303" mass="141364">MPQTDALSGTRVTVLLATNIHCASCVTFVKETLYSCPSIKHVDVTILTQEVRVTHTPDIIASQLARMLIDAAFEVQLATTPNEAGVVLDMVDTSSWNTYPKDVMPSLFSAGSSSKAKRERELYEMQRSRHIENCEACQKELFGKEKEKLHELDEKSILDSVVVDNPGRQFSELFDARISISGMTCAACTNTVTDALEQLPFVKEVIVTLLTNSATLTYSGPKENIDKVVEEVESVGFEAAIDTVEKVTISDPLEFEAQFSIGGMTCGSCVNSITHHVKQLEPVKDATVNLVTNSANVIFTGTQSYAEKVRDEIESLGYEASLEKVTQQTKLLKNTPAFDRYVANISIGGMTCGACVARVTQGLQELSCVKDVVVDLLSNSAKVEFDGKDNLDVILEEIEDFGYESKPIDCNPLEKEASAAPLARTVMIRVDGMFCHHCPETVLQSLHELDHSIDIVQGPSQIIPIVKVTYTPDTPKLTIRKIVSAIDLSSPAFKASIYHPPSIEDRSREMQLRERRHFLSRLLFVFIVAIPTFLIGIVFTSLVPSTTRIRQYLSDPIWSGAVSRMEWAMLIMTTPVMFYGADVFHIRAMKEIRALWRPGSKVPVLRRFYRFGSMNLLISAGTLVAYLASLAVLIAGAVVKPSSTHSLSTYFDTVTFLTLFILAGRSLEAYSKSKTGDAVSALGRLRPNEALLMKSESSDLGASPTESESSDTIQRIPVDLLEVGDIVNIPHGASPPADGVVVSSGKFQFDESSLTGESRPVSKTTGDQLYSGSVNVGQQVSVRVTELGGTSMLDQIIKVVREGQSKRAPMERIADVLVAYFVPIITLIAILTFVIWLSLGQSGALPVGYLDDSLGGWAFWSLQFAIAVFVVACPCGLALAAPTALFVGIGMAAQRGILVRGGGEAFQEATRLDAIVFDKTGTLTEGGSLKVSEHEVLDTDPEKVAVAWKLAHELEQTSNHPIARAIVEFCQTRSSSSISVKSSDIIELPGQGMKGNFTLSTSGETITYEAAIGNERLVESISDKSSENSDSQSGSYFLSNLLSTYQTSGKSTAVLLLRKISSQSSSQFSPVLVFATSDPIRPESSHVIAELQKCNIAVYMCTGDNERTAHAVASGLGIPPSNVVANVMPAQKAEFIHKVQSTNSSQPGQKKTIVAFVGDGTNDSPALAASDVSIAMSSGSDVAISTSSFILLNSNLNTIFELIVLSRRVFNRIKMNFVWAAVYNLILVPVAAGVFYPIPHGTNVIEHGSLHMTVDGHWRLDPVWASLAMALSSVSVVSSSLALRIEGRAIREFFNRLMRKNSL</sequence>
<evidence type="ECO:0000256" key="6">
    <source>
        <dbReference type="ARBA" id="ARBA00022737"/>
    </source>
</evidence>
<protein>
    <submittedName>
        <fullName evidence="17">Copper resistance-associated P-type ATPase</fullName>
    </submittedName>
</protein>
<organism evidence="17 18">
    <name type="scientific">Talaromyces proteolyticus</name>
    <dbReference type="NCBI Taxonomy" id="1131652"/>
    <lineage>
        <taxon>Eukaryota</taxon>
        <taxon>Fungi</taxon>
        <taxon>Dikarya</taxon>
        <taxon>Ascomycota</taxon>
        <taxon>Pezizomycotina</taxon>
        <taxon>Eurotiomycetes</taxon>
        <taxon>Eurotiomycetidae</taxon>
        <taxon>Eurotiales</taxon>
        <taxon>Trichocomaceae</taxon>
        <taxon>Talaromyces</taxon>
        <taxon>Talaromyces sect. Bacilispori</taxon>
    </lineage>
</organism>
<dbReference type="Gene3D" id="3.30.70.100">
    <property type="match status" value="4"/>
</dbReference>
<evidence type="ECO:0000256" key="9">
    <source>
        <dbReference type="ARBA" id="ARBA00022842"/>
    </source>
</evidence>
<dbReference type="InterPro" id="IPR023299">
    <property type="entry name" value="ATPase_P-typ_cyto_dom_N"/>
</dbReference>
<dbReference type="InterPro" id="IPR023214">
    <property type="entry name" value="HAD_sf"/>
</dbReference>
<gene>
    <name evidence="17" type="ORF">BGW36DRAFT_382799</name>
</gene>
<dbReference type="GO" id="GO:0016020">
    <property type="term" value="C:membrane"/>
    <property type="evidence" value="ECO:0007669"/>
    <property type="project" value="UniProtKB-SubCell"/>
</dbReference>
<dbReference type="GO" id="GO:0016887">
    <property type="term" value="F:ATP hydrolysis activity"/>
    <property type="evidence" value="ECO:0007669"/>
    <property type="project" value="InterPro"/>
</dbReference>
<dbReference type="SUPFAM" id="SSF56784">
    <property type="entry name" value="HAD-like"/>
    <property type="match status" value="1"/>
</dbReference>